<reference evidence="2 3" key="1">
    <citation type="submission" date="2018-06" db="EMBL/GenBank/DDBJ databases">
        <title>Genomic Encyclopedia of Archaeal and Bacterial Type Strains, Phase II (KMG-II): from individual species to whole genera.</title>
        <authorList>
            <person name="Goeker M."/>
        </authorList>
    </citation>
    <scope>NUCLEOTIDE SEQUENCE [LARGE SCALE GENOMIC DNA]</scope>
    <source>
        <strain evidence="2 3">ATCC BAA-1881</strain>
    </source>
</reference>
<evidence type="ECO:0000313" key="3">
    <source>
        <dbReference type="Proteomes" id="UP000248806"/>
    </source>
</evidence>
<dbReference type="AlphaFoldDB" id="A0A326UFC6"/>
<organism evidence="2 3">
    <name type="scientific">Thermosporothrix hazakensis</name>
    <dbReference type="NCBI Taxonomy" id="644383"/>
    <lineage>
        <taxon>Bacteria</taxon>
        <taxon>Bacillati</taxon>
        <taxon>Chloroflexota</taxon>
        <taxon>Ktedonobacteria</taxon>
        <taxon>Ktedonobacterales</taxon>
        <taxon>Thermosporotrichaceae</taxon>
        <taxon>Thermosporothrix</taxon>
    </lineage>
</organism>
<dbReference type="SUPFAM" id="SSF50494">
    <property type="entry name" value="Trypsin-like serine proteases"/>
    <property type="match status" value="1"/>
</dbReference>
<dbReference type="EMBL" id="QKUF01000002">
    <property type="protein sequence ID" value="PZW34404.1"/>
    <property type="molecule type" value="Genomic_DNA"/>
</dbReference>
<name>A0A326UFC6_THEHA</name>
<proteinExistence type="predicted"/>
<dbReference type="PANTHER" id="PTHR15462:SF19">
    <property type="entry name" value="PEPTIDASE S1 DOMAIN-CONTAINING PROTEIN"/>
    <property type="match status" value="1"/>
</dbReference>
<dbReference type="Proteomes" id="UP000248806">
    <property type="component" value="Unassembled WGS sequence"/>
</dbReference>
<keyword evidence="3" id="KW-1185">Reference proteome</keyword>
<dbReference type="InterPro" id="IPR043504">
    <property type="entry name" value="Peptidase_S1_PA_chymotrypsin"/>
</dbReference>
<dbReference type="InterPro" id="IPR050966">
    <property type="entry name" value="Glutamyl_endopeptidase"/>
</dbReference>
<gene>
    <name evidence="2" type="ORF">EI42_01241</name>
</gene>
<evidence type="ECO:0000313" key="2">
    <source>
        <dbReference type="EMBL" id="PZW34404.1"/>
    </source>
</evidence>
<dbReference type="InterPro" id="IPR009003">
    <property type="entry name" value="Peptidase_S1_PA"/>
</dbReference>
<protein>
    <recommendedName>
        <fullName evidence="4">V8-like Glu-specific endopeptidase</fullName>
    </recommendedName>
</protein>
<evidence type="ECO:0008006" key="4">
    <source>
        <dbReference type="Google" id="ProtNLM"/>
    </source>
</evidence>
<dbReference type="RefSeq" id="WP_111319918.1">
    <property type="nucleotide sequence ID" value="NZ_BIFX01000001.1"/>
</dbReference>
<sequence length="314" mass="34184">MHREKRMFIIGGLFLSLSLALLLVLQGYQPAQAAKPNKHHSVISHSPDKLLRSMSNYWTPARMKAAKPIQTLIIGNEKNQKKQDGVMRPFAAAVPVSSYSQFPYSTIGKIFFTDSRTGEDYQCSGTSTQSQNGSVVDTAGHCVVEGGSAGNWYTNWIFCPQYRDGSCPKGQWSQRTAYTSSDWYYNGSFGSDLADVVVNTNGSTLNATVGAVRFAYNLSQNQQFLSLGYPAAPPFNGQRMYSCSSGVVSQDPQYGGIGISCNMTGGCSGGGWLIRQGNTWAVNGHNDYGRGDGIMYSPYYGDDAYEIFNAAQTA</sequence>
<evidence type="ECO:0000256" key="1">
    <source>
        <dbReference type="ARBA" id="ARBA00022729"/>
    </source>
</evidence>
<dbReference type="Gene3D" id="2.40.10.10">
    <property type="entry name" value="Trypsin-like serine proteases"/>
    <property type="match status" value="2"/>
</dbReference>
<dbReference type="PANTHER" id="PTHR15462">
    <property type="entry name" value="SERINE PROTEASE"/>
    <property type="match status" value="1"/>
</dbReference>
<accession>A0A326UFC6</accession>
<comment type="caution">
    <text evidence="2">The sequence shown here is derived from an EMBL/GenBank/DDBJ whole genome shotgun (WGS) entry which is preliminary data.</text>
</comment>
<dbReference type="OrthoDB" id="191045at2"/>
<keyword evidence="1" id="KW-0732">Signal</keyword>